<keyword evidence="2" id="KW-1185">Reference proteome</keyword>
<dbReference type="EMBL" id="JAUSUV010000017">
    <property type="protein sequence ID" value="MDQ0418744.1"/>
    <property type="molecule type" value="Genomic_DNA"/>
</dbReference>
<reference evidence="1 2" key="1">
    <citation type="submission" date="2023-07" db="EMBL/GenBank/DDBJ databases">
        <title>Genomic Encyclopedia of Type Strains, Phase IV (KMG-IV): sequencing the most valuable type-strain genomes for metagenomic binning, comparative biology and taxonomic classification.</title>
        <authorList>
            <person name="Goeker M."/>
        </authorList>
    </citation>
    <scope>NUCLEOTIDE SEQUENCE [LARGE SCALE GENOMIC DNA]</scope>
    <source>
        <strain evidence="1 2">DSM 46876</strain>
    </source>
</reference>
<protein>
    <submittedName>
        <fullName evidence="1">Uncharacterized protein</fullName>
    </submittedName>
</protein>
<comment type="caution">
    <text evidence="1">The sequence shown here is derived from an EMBL/GenBank/DDBJ whole genome shotgun (WGS) entry which is preliminary data.</text>
</comment>
<evidence type="ECO:0000313" key="1">
    <source>
        <dbReference type="EMBL" id="MDQ0418744.1"/>
    </source>
</evidence>
<organism evidence="1 2">
    <name type="scientific">Croceifilum oryzae</name>
    <dbReference type="NCBI Taxonomy" id="1553429"/>
    <lineage>
        <taxon>Bacteria</taxon>
        <taxon>Bacillati</taxon>
        <taxon>Bacillota</taxon>
        <taxon>Bacilli</taxon>
        <taxon>Bacillales</taxon>
        <taxon>Thermoactinomycetaceae</taxon>
        <taxon>Croceifilum</taxon>
    </lineage>
</organism>
<accession>A0AAJ1TM67</accession>
<name>A0AAJ1TM67_9BACL</name>
<gene>
    <name evidence="1" type="ORF">J2Z48_002948</name>
</gene>
<evidence type="ECO:0000313" key="2">
    <source>
        <dbReference type="Proteomes" id="UP001238450"/>
    </source>
</evidence>
<dbReference type="Proteomes" id="UP001238450">
    <property type="component" value="Unassembled WGS sequence"/>
</dbReference>
<sequence length="143" mass="17290">MTEDTKVLICTDDDKCQTHNYRITYTRRERWGNRKTITYYGRVWRDSDCSNLDSYYEDGNEEDVLSYVYDLLEEMCYMDTEHEDTTVIDIEKVELPIMYDIEYSLREEKYIVHTKSDGNWHKLEDTFTTFAEARERIKKMGIV</sequence>
<proteinExistence type="predicted"/>
<dbReference type="RefSeq" id="WP_307254668.1">
    <property type="nucleotide sequence ID" value="NZ_JAUSUV010000017.1"/>
</dbReference>
<dbReference type="AlphaFoldDB" id="A0AAJ1TM67"/>